<feature type="region of interest" description="Disordered" evidence="1">
    <location>
        <begin position="349"/>
        <end position="381"/>
    </location>
</feature>
<accession>A0A1G2B1T1</accession>
<evidence type="ECO:0000256" key="2">
    <source>
        <dbReference type="SAM" id="Phobius"/>
    </source>
</evidence>
<dbReference type="AlphaFoldDB" id="A0A1G2B1T1"/>
<reference evidence="3 4" key="1">
    <citation type="journal article" date="2016" name="Nat. Commun.">
        <title>Thousands of microbial genomes shed light on interconnected biogeochemical processes in an aquifer system.</title>
        <authorList>
            <person name="Anantharaman K."/>
            <person name="Brown C.T."/>
            <person name="Hug L.A."/>
            <person name="Sharon I."/>
            <person name="Castelle C.J."/>
            <person name="Probst A.J."/>
            <person name="Thomas B.C."/>
            <person name="Singh A."/>
            <person name="Wilkins M.J."/>
            <person name="Karaoz U."/>
            <person name="Brodie E.L."/>
            <person name="Williams K.H."/>
            <person name="Hubbard S.S."/>
            <person name="Banfield J.F."/>
        </authorList>
    </citation>
    <scope>NUCLEOTIDE SEQUENCE [LARGE SCALE GENOMIC DNA]</scope>
</reference>
<dbReference type="Proteomes" id="UP000179164">
    <property type="component" value="Unassembled WGS sequence"/>
</dbReference>
<dbReference type="STRING" id="1798543.A2898_02440"/>
<feature type="transmembrane region" description="Helical" evidence="2">
    <location>
        <begin position="293"/>
        <end position="321"/>
    </location>
</feature>
<keyword evidence="2" id="KW-1133">Transmembrane helix</keyword>
<organism evidence="3 4">
    <name type="scientific">Candidatus Kerfeldbacteria bacterium RIFCSPLOWO2_01_FULL_48_11</name>
    <dbReference type="NCBI Taxonomy" id="1798543"/>
    <lineage>
        <taxon>Bacteria</taxon>
        <taxon>Candidatus Kerfeldiibacteriota</taxon>
    </lineage>
</organism>
<evidence type="ECO:0000256" key="1">
    <source>
        <dbReference type="SAM" id="MobiDB-lite"/>
    </source>
</evidence>
<sequence length="381" mass="42590">MLTLTQRWKLVGGILALGALLVSWGRPAHAVTISQLLPEFTAKPGDTIEQVVQLYDDSMQGVTVYPTVYNFTADPDKEGAVLILTDPKDFRPDREWLKFDQTEVTLPEAGTLVDFPYRIEVPKNAEPGTHLISLVFQTKPVLDPDQRGAAVYIGSNVATNIFLKVLGTTIDQIELDFQAGVFSNDDPELSAAERRQYFTPKTFFLKPPVDFLVIANNTGNTHQKPDGNIKIVNDLFGGNPEKLLINPENRIILPDTERSFASPSFGQGLMFGKYRAKLTLVYGEPLRPVEKEIVFWIVPLVEILIVLGILLFIVVLIIVIVKLRKKKSEKQDKEKEDRMRKEIVEQIARQGLPQKATQISKQVKGSNGTAKGNNGKKQKSR</sequence>
<name>A0A1G2B1T1_9BACT</name>
<feature type="compositionally biased region" description="Polar residues" evidence="1">
    <location>
        <begin position="355"/>
        <end position="372"/>
    </location>
</feature>
<gene>
    <name evidence="3" type="ORF">A2898_02440</name>
</gene>
<keyword evidence="2" id="KW-0472">Membrane</keyword>
<keyword evidence="2" id="KW-0812">Transmembrane</keyword>
<dbReference type="EMBL" id="MHKE01000015">
    <property type="protein sequence ID" value="OGY83114.1"/>
    <property type="molecule type" value="Genomic_DNA"/>
</dbReference>
<protein>
    <submittedName>
        <fullName evidence="3">Uncharacterized protein</fullName>
    </submittedName>
</protein>
<evidence type="ECO:0000313" key="4">
    <source>
        <dbReference type="Proteomes" id="UP000179164"/>
    </source>
</evidence>
<evidence type="ECO:0000313" key="3">
    <source>
        <dbReference type="EMBL" id="OGY83114.1"/>
    </source>
</evidence>
<proteinExistence type="predicted"/>
<comment type="caution">
    <text evidence="3">The sequence shown here is derived from an EMBL/GenBank/DDBJ whole genome shotgun (WGS) entry which is preliminary data.</text>
</comment>